<dbReference type="Pfam" id="PF04607">
    <property type="entry name" value="RelA_SpoT"/>
    <property type="match status" value="1"/>
</dbReference>
<comment type="similarity">
    <text evidence="4">Belongs to the relA/spoT family.</text>
</comment>
<dbReference type="FunFam" id="3.10.20.30:FF:000002">
    <property type="entry name" value="GTP pyrophosphokinase (RelA/SpoT)"/>
    <property type="match status" value="1"/>
</dbReference>
<evidence type="ECO:0000256" key="3">
    <source>
        <dbReference type="ARBA" id="ARBA00048244"/>
    </source>
</evidence>
<evidence type="ECO:0000256" key="1">
    <source>
        <dbReference type="ARBA" id="ARBA00004976"/>
    </source>
</evidence>
<dbReference type="SUPFAM" id="SSF81301">
    <property type="entry name" value="Nucleotidyltransferase"/>
    <property type="match status" value="1"/>
</dbReference>
<feature type="domain" description="HD" evidence="5">
    <location>
        <begin position="42"/>
        <end position="141"/>
    </location>
</feature>
<gene>
    <name evidence="7" type="ORF">H9797_01935</name>
</gene>
<dbReference type="PROSITE" id="PS51831">
    <property type="entry name" value="HD"/>
    <property type="match status" value="1"/>
</dbReference>
<dbReference type="InterPro" id="IPR004811">
    <property type="entry name" value="RelA/Spo_fam"/>
</dbReference>
<dbReference type="GO" id="GO:0008728">
    <property type="term" value="F:GTP diphosphokinase activity"/>
    <property type="evidence" value="ECO:0007669"/>
    <property type="project" value="UniProtKB-EC"/>
</dbReference>
<comment type="catalytic activity">
    <reaction evidence="3">
        <text>GTP + ATP = guanosine 3'-diphosphate 5'-triphosphate + AMP</text>
        <dbReference type="Rhea" id="RHEA:22088"/>
        <dbReference type="ChEBI" id="CHEBI:30616"/>
        <dbReference type="ChEBI" id="CHEBI:37565"/>
        <dbReference type="ChEBI" id="CHEBI:142410"/>
        <dbReference type="ChEBI" id="CHEBI:456215"/>
        <dbReference type="EC" id="2.7.6.5"/>
    </reaction>
</comment>
<evidence type="ECO:0000313" key="8">
    <source>
        <dbReference type="Proteomes" id="UP000824221"/>
    </source>
</evidence>
<evidence type="ECO:0000259" key="5">
    <source>
        <dbReference type="PROSITE" id="PS51831"/>
    </source>
</evidence>
<dbReference type="Pfam" id="PF02824">
    <property type="entry name" value="TGS"/>
    <property type="match status" value="1"/>
</dbReference>
<dbReference type="SMART" id="SM00471">
    <property type="entry name" value="HDc"/>
    <property type="match status" value="1"/>
</dbReference>
<dbReference type="SUPFAM" id="SSF81271">
    <property type="entry name" value="TGS-like"/>
    <property type="match status" value="1"/>
</dbReference>
<reference evidence="7" key="1">
    <citation type="journal article" date="2021" name="PeerJ">
        <title>Extensive microbial diversity within the chicken gut microbiome revealed by metagenomics and culture.</title>
        <authorList>
            <person name="Gilroy R."/>
            <person name="Ravi A."/>
            <person name="Getino M."/>
            <person name="Pursley I."/>
            <person name="Horton D.L."/>
            <person name="Alikhan N.F."/>
            <person name="Baker D."/>
            <person name="Gharbi K."/>
            <person name="Hall N."/>
            <person name="Watson M."/>
            <person name="Adriaenssens E.M."/>
            <person name="Foster-Nyarko E."/>
            <person name="Jarju S."/>
            <person name="Secka A."/>
            <person name="Antonio M."/>
            <person name="Oren A."/>
            <person name="Chaudhuri R.R."/>
            <person name="La Ragione R."/>
            <person name="Hildebrand F."/>
            <person name="Pallen M.J."/>
        </authorList>
    </citation>
    <scope>NUCLEOTIDE SEQUENCE</scope>
    <source>
        <strain evidence="7">CHK156-179</strain>
    </source>
</reference>
<dbReference type="InterPro" id="IPR033655">
    <property type="entry name" value="TGS_RelA/SpoT"/>
</dbReference>
<reference evidence="7" key="2">
    <citation type="submission" date="2021-04" db="EMBL/GenBank/DDBJ databases">
        <authorList>
            <person name="Gilroy R."/>
        </authorList>
    </citation>
    <scope>NUCLEOTIDE SEQUENCE</scope>
    <source>
        <strain evidence="7">CHK156-179</strain>
    </source>
</reference>
<dbReference type="GO" id="GO:0005886">
    <property type="term" value="C:plasma membrane"/>
    <property type="evidence" value="ECO:0007669"/>
    <property type="project" value="TreeGrafter"/>
</dbReference>
<dbReference type="InterPro" id="IPR006674">
    <property type="entry name" value="HD_domain"/>
</dbReference>
<dbReference type="InterPro" id="IPR012675">
    <property type="entry name" value="Beta-grasp_dom_sf"/>
</dbReference>
<dbReference type="CDD" id="cd01668">
    <property type="entry name" value="TGS_RSH"/>
    <property type="match status" value="1"/>
</dbReference>
<evidence type="ECO:0000313" key="7">
    <source>
        <dbReference type="EMBL" id="HJA02124.1"/>
    </source>
</evidence>
<dbReference type="CDD" id="cd05399">
    <property type="entry name" value="NT_Rel-Spo_like"/>
    <property type="match status" value="1"/>
</dbReference>
<dbReference type="InterPro" id="IPR003607">
    <property type="entry name" value="HD/PDEase_dom"/>
</dbReference>
<dbReference type="Pfam" id="PF19296">
    <property type="entry name" value="RelA_AH_RIS"/>
    <property type="match status" value="1"/>
</dbReference>
<dbReference type="SMART" id="SM00954">
    <property type="entry name" value="RelA_SpoT"/>
    <property type="match status" value="1"/>
</dbReference>
<dbReference type="InterPro" id="IPR045600">
    <property type="entry name" value="RelA/SpoT_AH_RIS"/>
</dbReference>
<dbReference type="NCBIfam" id="TIGR00691">
    <property type="entry name" value="spoT_relA"/>
    <property type="match status" value="1"/>
</dbReference>
<proteinExistence type="inferred from homology"/>
<dbReference type="CDD" id="cd00077">
    <property type="entry name" value="HDc"/>
    <property type="match status" value="1"/>
</dbReference>
<dbReference type="AlphaFoldDB" id="A0A9D2H1D1"/>
<dbReference type="Proteomes" id="UP000824221">
    <property type="component" value="Unassembled WGS sequence"/>
</dbReference>
<evidence type="ECO:0000256" key="4">
    <source>
        <dbReference type="RuleBase" id="RU003847"/>
    </source>
</evidence>
<dbReference type="SUPFAM" id="SSF109604">
    <property type="entry name" value="HD-domain/PDEase-like"/>
    <property type="match status" value="1"/>
</dbReference>
<evidence type="ECO:0000259" key="6">
    <source>
        <dbReference type="PROSITE" id="PS51880"/>
    </source>
</evidence>
<dbReference type="InterPro" id="IPR007685">
    <property type="entry name" value="RelA_SpoT"/>
</dbReference>
<feature type="domain" description="TGS" evidence="6">
    <location>
        <begin position="382"/>
        <end position="443"/>
    </location>
</feature>
<dbReference type="InterPro" id="IPR012676">
    <property type="entry name" value="TGS-like"/>
</dbReference>
<dbReference type="Pfam" id="PF13328">
    <property type="entry name" value="HD_4"/>
    <property type="match status" value="1"/>
</dbReference>
<comment type="pathway">
    <text evidence="1">Purine metabolism; ppGpp biosynthesis; ppGpp from GTP: step 1/2.</text>
</comment>
<dbReference type="FunFam" id="3.30.460.10:FF:000001">
    <property type="entry name" value="GTP pyrophosphokinase RelA"/>
    <property type="match status" value="1"/>
</dbReference>
<dbReference type="GO" id="GO:0015969">
    <property type="term" value="P:guanosine tetraphosphate metabolic process"/>
    <property type="evidence" value="ECO:0007669"/>
    <property type="project" value="InterPro"/>
</dbReference>
<dbReference type="Gene3D" id="1.10.3210.10">
    <property type="entry name" value="Hypothetical protein af1432"/>
    <property type="match status" value="1"/>
</dbReference>
<dbReference type="InterPro" id="IPR004095">
    <property type="entry name" value="TGS"/>
</dbReference>
<comment type="caution">
    <text evidence="7">The sequence shown here is derived from an EMBL/GenBank/DDBJ whole genome shotgun (WGS) entry which is preliminary data.</text>
</comment>
<accession>A0A9D2H1D1</accession>
<dbReference type="InterPro" id="IPR043519">
    <property type="entry name" value="NT_sf"/>
</dbReference>
<dbReference type="InterPro" id="IPR002912">
    <property type="entry name" value="ACT_dom"/>
</dbReference>
<dbReference type="PANTHER" id="PTHR21262">
    <property type="entry name" value="GUANOSINE-3',5'-BIS DIPHOSPHATE 3'-PYROPHOSPHOHYDROLASE"/>
    <property type="match status" value="1"/>
</dbReference>
<protein>
    <recommendedName>
        <fullName evidence="2">GTP diphosphokinase</fullName>
        <ecNumber evidence="2">2.7.6.5</ecNumber>
    </recommendedName>
</protein>
<dbReference type="Gene3D" id="3.10.20.30">
    <property type="match status" value="1"/>
</dbReference>
<dbReference type="Gene3D" id="3.30.70.260">
    <property type="match status" value="1"/>
</dbReference>
<sequence length="711" mass="79943">MEAILMKIYEYYTGEERNMLLHAYDYAKAAHANQKRASGEPYFIHPCAVAEILVDLGLDPATIAAALLHDVIEDTPVTEEDIRREFGEEVLSLVAGVTKLDKIVFKSQEEEEAENFRKLFIAMAKDIRVIIIKLADRLHNMRSLNFLSKERQQRMARETLDIYTPIAGRLGISQVKCELEDLCLKYLDPEAFEYLVENIHQKLEERNRFVDYVVEEIKKILVECNIHGEVFGRPKHFYSIYKKMTTKNKTLDQIYDLTAVRVIVGTVDECYEVFGKIHKEWKPVPGRIKDYIATPKPNLYQSLHTTVVTNFGQPFEIQIRTEEMHRTAEYGIAAHWKYKEQTTEETTLDQRISWIREMMELQGGLKDSKEFMDTVKGSLFSSELLVFTPQGKVISLPNDATPVDFAYAIHSEVGNHCTGAKVNGKIVPLNSTLELGDVVEIITSPNSKGPSRDWLKFIKSTSAKAKIKSFYKREMKDENIRLGRDMLEDAAKRKGYALSDLLTDESFKKVSEKLAFNSQDEMFASIGYGAVTINQVLYKLIDFFRKEVPQPLVTASEPAYHGRLAKGTVTINGQTGLLVSFAGCCSPVPGDEIVGFVTRGRGVVVHRKDCPNLKGADPARLQAAAWVAEEGGVRFKAAIVVTADDQGAAIGAISASVAEMHLEITSINGRYDKNGSAIVDVTVSLTNRKDVEVLIKKIMGHQKIIDVRRAS</sequence>
<evidence type="ECO:0000256" key="2">
    <source>
        <dbReference type="ARBA" id="ARBA00013251"/>
    </source>
</evidence>
<dbReference type="Pfam" id="PF13291">
    <property type="entry name" value="ACT_4"/>
    <property type="match status" value="1"/>
</dbReference>
<dbReference type="Gene3D" id="3.30.460.10">
    <property type="entry name" value="Beta Polymerase, domain 2"/>
    <property type="match status" value="1"/>
</dbReference>
<dbReference type="EC" id="2.7.6.5" evidence="2"/>
<name>A0A9D2H1D1_9FIRM</name>
<organism evidence="7 8">
    <name type="scientific">Candidatus Gallimonas gallistercoris</name>
    <dbReference type="NCBI Taxonomy" id="2838602"/>
    <lineage>
        <taxon>Bacteria</taxon>
        <taxon>Bacillati</taxon>
        <taxon>Bacillota</taxon>
        <taxon>Clostridia</taxon>
        <taxon>Candidatus Gallimonas</taxon>
    </lineage>
</organism>
<dbReference type="PANTHER" id="PTHR21262:SF31">
    <property type="entry name" value="GTP PYROPHOSPHOKINASE"/>
    <property type="match status" value="1"/>
</dbReference>
<comment type="function">
    <text evidence="4">In eubacteria ppGpp (guanosine 3'-diphosphate 5'-diphosphate) is a mediator of the stringent response that coordinates a variety of cellular activities in response to changes in nutritional abundance.</text>
</comment>
<dbReference type="PROSITE" id="PS51880">
    <property type="entry name" value="TGS"/>
    <property type="match status" value="1"/>
</dbReference>
<dbReference type="FunFam" id="1.10.3210.10:FF:000001">
    <property type="entry name" value="GTP pyrophosphokinase RelA"/>
    <property type="match status" value="1"/>
</dbReference>
<dbReference type="EMBL" id="DXAJ01000033">
    <property type="protein sequence ID" value="HJA02124.1"/>
    <property type="molecule type" value="Genomic_DNA"/>
</dbReference>